<evidence type="ECO:0000256" key="2">
    <source>
        <dbReference type="ARBA" id="ARBA00022801"/>
    </source>
</evidence>
<dbReference type="SMART" id="SM00479">
    <property type="entry name" value="EXOIII"/>
    <property type="match status" value="1"/>
</dbReference>
<dbReference type="RefSeq" id="WP_198568578.1">
    <property type="nucleotide sequence ID" value="NZ_CP066167.1"/>
</dbReference>
<dbReference type="GO" id="GO:0003676">
    <property type="term" value="F:nucleic acid binding"/>
    <property type="evidence" value="ECO:0007669"/>
    <property type="project" value="InterPro"/>
</dbReference>
<dbReference type="Proteomes" id="UP000596063">
    <property type="component" value="Chromosome"/>
</dbReference>
<dbReference type="PANTHER" id="PTHR30231">
    <property type="entry name" value="DNA POLYMERASE III SUBUNIT EPSILON"/>
    <property type="match status" value="1"/>
</dbReference>
<gene>
    <name evidence="5" type="ORF">I6N98_11930</name>
</gene>
<dbReference type="CDD" id="cd06127">
    <property type="entry name" value="DEDDh"/>
    <property type="match status" value="1"/>
</dbReference>
<keyword evidence="2" id="KW-0378">Hydrolase</keyword>
<dbReference type="Gene3D" id="3.30.420.10">
    <property type="entry name" value="Ribonuclease H-like superfamily/Ribonuclease H"/>
    <property type="match status" value="1"/>
</dbReference>
<dbReference type="EMBL" id="CP066167">
    <property type="protein sequence ID" value="QQD17076.1"/>
    <property type="molecule type" value="Genomic_DNA"/>
</dbReference>
<keyword evidence="1" id="KW-0540">Nuclease</keyword>
<organism evidence="5 6">
    <name type="scientific">Spongiibacter nanhainus</name>
    <dbReference type="NCBI Taxonomy" id="2794344"/>
    <lineage>
        <taxon>Bacteria</taxon>
        <taxon>Pseudomonadati</taxon>
        <taxon>Pseudomonadota</taxon>
        <taxon>Gammaproteobacteria</taxon>
        <taxon>Cellvibrionales</taxon>
        <taxon>Spongiibacteraceae</taxon>
        <taxon>Spongiibacter</taxon>
    </lineage>
</organism>
<dbReference type="GO" id="GO:0005829">
    <property type="term" value="C:cytosol"/>
    <property type="evidence" value="ECO:0007669"/>
    <property type="project" value="TreeGrafter"/>
</dbReference>
<feature type="domain" description="Exonuclease" evidence="4">
    <location>
        <begin position="26"/>
        <end position="198"/>
    </location>
</feature>
<dbReference type="InterPro" id="IPR036397">
    <property type="entry name" value="RNaseH_sf"/>
</dbReference>
<evidence type="ECO:0000256" key="1">
    <source>
        <dbReference type="ARBA" id="ARBA00022722"/>
    </source>
</evidence>
<dbReference type="KEGG" id="snan:I6N98_11930"/>
<dbReference type="InterPro" id="IPR013520">
    <property type="entry name" value="Ribonucl_H"/>
</dbReference>
<sequence>MQRFWFRRRADPRLVTLWRKPLTSDALLAVDLETSSLSSDDGDIVSAAWVAIDGQEVVLSSARHSVLRPNRSVGQSAQFHGIRDCDRGGGATLEQVMSSFLEAADGRRLLFHGGALDRDFLNSASRRLFNAPLLLPAIDTLELEKTKLTRHQDSLETGALRLATCRRRYGLPDYPAHHALNDAIATAELYLAIASRRG</sequence>
<dbReference type="SUPFAM" id="SSF53098">
    <property type="entry name" value="Ribonuclease H-like"/>
    <property type="match status" value="1"/>
</dbReference>
<dbReference type="InterPro" id="IPR012337">
    <property type="entry name" value="RNaseH-like_sf"/>
</dbReference>
<name>A0A7T4UNZ0_9GAMM</name>
<dbReference type="PANTHER" id="PTHR30231:SF4">
    <property type="entry name" value="PROTEIN NEN2"/>
    <property type="match status" value="1"/>
</dbReference>
<keyword evidence="3 5" id="KW-0269">Exonuclease</keyword>
<dbReference type="GO" id="GO:0006259">
    <property type="term" value="P:DNA metabolic process"/>
    <property type="evidence" value="ECO:0007669"/>
    <property type="project" value="UniProtKB-ARBA"/>
</dbReference>
<accession>A0A7T4UNZ0</accession>
<evidence type="ECO:0000313" key="6">
    <source>
        <dbReference type="Proteomes" id="UP000596063"/>
    </source>
</evidence>
<dbReference type="AlphaFoldDB" id="A0A7T4UNZ0"/>
<protein>
    <submittedName>
        <fullName evidence="5">3'-5' exonuclease</fullName>
    </submittedName>
</protein>
<dbReference type="Pfam" id="PF00929">
    <property type="entry name" value="RNase_T"/>
    <property type="match status" value="1"/>
</dbReference>
<proteinExistence type="predicted"/>
<evidence type="ECO:0000256" key="3">
    <source>
        <dbReference type="ARBA" id="ARBA00022839"/>
    </source>
</evidence>
<dbReference type="GO" id="GO:0008408">
    <property type="term" value="F:3'-5' exonuclease activity"/>
    <property type="evidence" value="ECO:0007669"/>
    <property type="project" value="TreeGrafter"/>
</dbReference>
<evidence type="ECO:0000313" key="5">
    <source>
        <dbReference type="EMBL" id="QQD17076.1"/>
    </source>
</evidence>
<keyword evidence="6" id="KW-1185">Reference proteome</keyword>
<reference evidence="5 6" key="1">
    <citation type="submission" date="2020-12" db="EMBL/GenBank/DDBJ databases">
        <authorList>
            <person name="Shan Y."/>
        </authorList>
    </citation>
    <scope>NUCLEOTIDE SEQUENCE [LARGE SCALE GENOMIC DNA]</scope>
    <source>
        <strain evidence="6">csc3.9</strain>
    </source>
</reference>
<evidence type="ECO:0000259" key="4">
    <source>
        <dbReference type="SMART" id="SM00479"/>
    </source>
</evidence>